<protein>
    <submittedName>
        <fullName evidence="2">Uncharacterized protein</fullName>
    </submittedName>
</protein>
<accession>A0A165NG03</accession>
<sequence>MFLSIKSESRSLQCDSTHIASSPGALLLALAASERRPSPWYGSALASNGSSTVRACTGGKTSPHCRHEDSHERQRARRLVAGLALTVVGAVPLATHPIGGLPQIARGWTRSRTKNIPGKPIPDLGIRGFGADEPRS</sequence>
<feature type="region of interest" description="Disordered" evidence="1">
    <location>
        <begin position="111"/>
        <end position="136"/>
    </location>
</feature>
<evidence type="ECO:0000256" key="1">
    <source>
        <dbReference type="SAM" id="MobiDB-lite"/>
    </source>
</evidence>
<feature type="region of interest" description="Disordered" evidence="1">
    <location>
        <begin position="42"/>
        <end position="72"/>
    </location>
</feature>
<dbReference type="AlphaFoldDB" id="A0A165NG03"/>
<dbReference type="Proteomes" id="UP000076727">
    <property type="component" value="Unassembled WGS sequence"/>
</dbReference>
<feature type="compositionally biased region" description="Polar residues" evidence="1">
    <location>
        <begin position="45"/>
        <end position="54"/>
    </location>
</feature>
<name>A0A165NG03_9APHY</name>
<keyword evidence="3" id="KW-1185">Reference proteome</keyword>
<evidence type="ECO:0000313" key="2">
    <source>
        <dbReference type="EMBL" id="KZT66924.1"/>
    </source>
</evidence>
<organism evidence="2 3">
    <name type="scientific">Daedalea quercina L-15889</name>
    <dbReference type="NCBI Taxonomy" id="1314783"/>
    <lineage>
        <taxon>Eukaryota</taxon>
        <taxon>Fungi</taxon>
        <taxon>Dikarya</taxon>
        <taxon>Basidiomycota</taxon>
        <taxon>Agaricomycotina</taxon>
        <taxon>Agaricomycetes</taxon>
        <taxon>Polyporales</taxon>
        <taxon>Fomitopsis</taxon>
    </lineage>
</organism>
<proteinExistence type="predicted"/>
<dbReference type="EMBL" id="KV429082">
    <property type="protein sequence ID" value="KZT66924.1"/>
    <property type="molecule type" value="Genomic_DNA"/>
</dbReference>
<evidence type="ECO:0000313" key="3">
    <source>
        <dbReference type="Proteomes" id="UP000076727"/>
    </source>
</evidence>
<reference evidence="2 3" key="1">
    <citation type="journal article" date="2016" name="Mol. Biol. Evol.">
        <title>Comparative Genomics of Early-Diverging Mushroom-Forming Fungi Provides Insights into the Origins of Lignocellulose Decay Capabilities.</title>
        <authorList>
            <person name="Nagy L.G."/>
            <person name="Riley R."/>
            <person name="Tritt A."/>
            <person name="Adam C."/>
            <person name="Daum C."/>
            <person name="Floudas D."/>
            <person name="Sun H."/>
            <person name="Yadav J.S."/>
            <person name="Pangilinan J."/>
            <person name="Larsson K.H."/>
            <person name="Matsuura K."/>
            <person name="Barry K."/>
            <person name="Labutti K."/>
            <person name="Kuo R."/>
            <person name="Ohm R.A."/>
            <person name="Bhattacharya S.S."/>
            <person name="Shirouzu T."/>
            <person name="Yoshinaga Y."/>
            <person name="Martin F.M."/>
            <person name="Grigoriev I.V."/>
            <person name="Hibbett D.S."/>
        </authorList>
    </citation>
    <scope>NUCLEOTIDE SEQUENCE [LARGE SCALE GENOMIC DNA]</scope>
    <source>
        <strain evidence="2 3">L-15889</strain>
    </source>
</reference>
<gene>
    <name evidence="2" type="ORF">DAEQUDRAFT_431562</name>
</gene>